<evidence type="ECO:0000256" key="1">
    <source>
        <dbReference type="ARBA" id="ARBA00004141"/>
    </source>
</evidence>
<dbReference type="HOGENOM" id="CLU_456292_0_0_6"/>
<dbReference type="InterPro" id="IPR025993">
    <property type="entry name" value="Ceramide_glucosylTrfase"/>
</dbReference>
<dbReference type="EnsemblBacteria" id="AAS62052">
    <property type="protein sequence ID" value="AAS62052"/>
    <property type="gene ID" value="YP_1831"/>
</dbReference>
<evidence type="ECO:0000256" key="8">
    <source>
        <dbReference type="ARBA" id="ARBA00023136"/>
    </source>
</evidence>
<evidence type="ECO:0000256" key="5">
    <source>
        <dbReference type="ARBA" id="ARBA00022679"/>
    </source>
</evidence>
<dbReference type="SUPFAM" id="SSF51735">
    <property type="entry name" value="NAD(P)-binding Rossmann-fold domains"/>
    <property type="match status" value="1"/>
</dbReference>
<feature type="transmembrane region" description="Helical" evidence="9">
    <location>
        <begin position="516"/>
        <end position="537"/>
    </location>
</feature>
<accession>A0A0H2W4G4</accession>
<dbReference type="Gene3D" id="3.90.550.10">
    <property type="entry name" value="Spore Coat Polysaccharide Biosynthesis Protein SpsA, Chain A"/>
    <property type="match status" value="1"/>
</dbReference>
<gene>
    <name evidence="11" type="primary">wcaG7</name>
    <name evidence="11" type="ordered locus">YP_1831</name>
</gene>
<dbReference type="PANTHER" id="PTHR12726">
    <property type="entry name" value="CERAMIDE GLUCOSYLTRANSFERASE"/>
    <property type="match status" value="1"/>
</dbReference>
<dbReference type="SUPFAM" id="SSF53448">
    <property type="entry name" value="Nucleotide-diphospho-sugar transferases"/>
    <property type="match status" value="1"/>
</dbReference>
<dbReference type="Pfam" id="PF01370">
    <property type="entry name" value="Epimerase"/>
    <property type="match status" value="1"/>
</dbReference>
<evidence type="ECO:0000313" key="12">
    <source>
        <dbReference type="Proteomes" id="UP000001019"/>
    </source>
</evidence>
<dbReference type="InterPro" id="IPR036291">
    <property type="entry name" value="NAD(P)-bd_dom_sf"/>
</dbReference>
<dbReference type="Proteomes" id="UP000001019">
    <property type="component" value="Chromosome"/>
</dbReference>
<dbReference type="EMBL" id="AE017042">
    <property type="protein sequence ID" value="AAS62052.1"/>
    <property type="molecule type" value="Genomic_DNA"/>
</dbReference>
<evidence type="ECO:0000313" key="11">
    <source>
        <dbReference type="EMBL" id="AAS62052.1"/>
    </source>
</evidence>
<keyword evidence="7 9" id="KW-1133">Transmembrane helix</keyword>
<comment type="subcellular location">
    <subcellularLocation>
        <location evidence="1">Membrane</location>
        <topology evidence="1">Multi-pass membrane protein</topology>
    </subcellularLocation>
</comment>
<feature type="transmembrane region" description="Helical" evidence="9">
    <location>
        <begin position="488"/>
        <end position="510"/>
    </location>
</feature>
<evidence type="ECO:0000259" key="10">
    <source>
        <dbReference type="Pfam" id="PF01370"/>
    </source>
</evidence>
<organism evidence="11 12">
    <name type="scientific">Yersinia pestis</name>
    <dbReference type="NCBI Taxonomy" id="632"/>
    <lineage>
        <taxon>Bacteria</taxon>
        <taxon>Pseudomonadati</taxon>
        <taxon>Pseudomonadota</taxon>
        <taxon>Gammaproteobacteria</taxon>
        <taxon>Enterobacterales</taxon>
        <taxon>Yersiniaceae</taxon>
        <taxon>Yersinia</taxon>
    </lineage>
</organism>
<dbReference type="Gene3D" id="3.40.50.720">
    <property type="entry name" value="NAD(P)-binding Rossmann-like Domain"/>
    <property type="match status" value="1"/>
</dbReference>
<evidence type="ECO:0000256" key="2">
    <source>
        <dbReference type="ARBA" id="ARBA00004760"/>
    </source>
</evidence>
<evidence type="ECO:0000256" key="4">
    <source>
        <dbReference type="ARBA" id="ARBA00022676"/>
    </source>
</evidence>
<feature type="domain" description="NAD-dependent epimerase/dehydratase" evidence="10">
    <location>
        <begin position="4"/>
        <end position="167"/>
    </location>
</feature>
<dbReference type="GO" id="GO:0008120">
    <property type="term" value="F:ceramide glucosyltransferase activity"/>
    <property type="evidence" value="ECO:0007669"/>
    <property type="project" value="UniProtKB-ARBA"/>
</dbReference>
<evidence type="ECO:0000256" key="7">
    <source>
        <dbReference type="ARBA" id="ARBA00022989"/>
    </source>
</evidence>
<dbReference type="Pfam" id="PF13506">
    <property type="entry name" value="Glyco_transf_21"/>
    <property type="match status" value="1"/>
</dbReference>
<reference evidence="12" key="1">
    <citation type="journal article" date="2004" name="DNA Res.">
        <title>Complete genome sequence of Yersinia pestis strain 91001, an isolate avirulent to humans.</title>
        <authorList>
            <person name="Song Y."/>
            <person name="Tong Z."/>
            <person name="Wang J."/>
            <person name="Wang L."/>
            <person name="Guo Z."/>
            <person name="Han Y."/>
            <person name="Zhang J."/>
            <person name="Pei D."/>
            <person name="Zhou D."/>
            <person name="Qin H."/>
            <person name="Pang X."/>
            <person name="Han Y."/>
            <person name="Zhai J."/>
            <person name="Li M."/>
            <person name="Cui B."/>
            <person name="Qi Z."/>
            <person name="Jin L."/>
            <person name="Dai R."/>
            <person name="Chen F."/>
            <person name="Li S."/>
            <person name="Ye C."/>
            <person name="Du Z."/>
            <person name="Lin W."/>
            <person name="Wang J."/>
            <person name="Yu J."/>
            <person name="Yang H."/>
            <person name="Wang J."/>
            <person name="Huang P."/>
            <person name="Yang R."/>
        </authorList>
    </citation>
    <scope>NUCLEOTIDE SEQUENCE [LARGE SCALE GENOMIC DNA]</scope>
    <source>
        <strain evidence="12">91001 / Biovar Mediaevalis</strain>
    </source>
</reference>
<dbReference type="InterPro" id="IPR029044">
    <property type="entry name" value="Nucleotide-diphossugar_trans"/>
</dbReference>
<keyword evidence="8 9" id="KW-0472">Membrane</keyword>
<dbReference type="PANTHER" id="PTHR12726:SF0">
    <property type="entry name" value="CERAMIDE GLUCOSYLTRANSFERASE"/>
    <property type="match status" value="1"/>
</dbReference>
<dbReference type="GO" id="GO:0016020">
    <property type="term" value="C:membrane"/>
    <property type="evidence" value="ECO:0007669"/>
    <property type="project" value="UniProtKB-SubCell"/>
</dbReference>
<dbReference type="AlphaFoldDB" id="A0A0H2W4G4"/>
<keyword evidence="5" id="KW-0808">Transferase</keyword>
<proteinExistence type="predicted"/>
<name>A0A0H2W4G4_YERPE</name>
<protein>
    <submittedName>
        <fullName evidence="11">Nucleoside-diphosphate-sugar epimerases</fullName>
    </submittedName>
</protein>
<evidence type="ECO:0000256" key="6">
    <source>
        <dbReference type="ARBA" id="ARBA00022692"/>
    </source>
</evidence>
<dbReference type="KEGG" id="ypm:YP_1831"/>
<dbReference type="CDD" id="cd08946">
    <property type="entry name" value="SDR_e"/>
    <property type="match status" value="1"/>
</dbReference>
<keyword evidence="4" id="KW-0328">Glycosyltransferase</keyword>
<evidence type="ECO:0000256" key="9">
    <source>
        <dbReference type="SAM" id="Phobius"/>
    </source>
</evidence>
<evidence type="ECO:0000256" key="3">
    <source>
        <dbReference type="ARBA" id="ARBA00004991"/>
    </source>
</evidence>
<sequence length="598" mass="66579">MTNILITGASGFIGGAFMRRFACHDGIRLCGIGRRSVEGFPTSVRYQALDLARLATLDFTPDVVIHAAGRAGPWGTRREYYRDNVVTTEQVIKFCQSRGNPRLIYLSTAAVYYRYCHQLALTEQSEIGPEFANDYALTKHQGEALIEAYQGEKTILRPCAVFGPGDQLLFPPLLDAASRHGLPLLISEVPARGELMHIDVLCGCLYSLVQGTEIMIYLAAIWLGILLFKLIFTLRMMKRGTQAGCGVPQATATILQPVLSGDPQLATVLEANVVALKQARFFWLIDDDDTVAREIAISIQSRYPDREIKASYFPPAPEGVNPKVFKLEQAWREVASDILLVLDDDAFLSAESFGTLLNQIEEGALVTALPYYCADSNGYSRLLAQFVNDNSGFTYLPLLPFSPPLTINGMCYAISVNTLAQVGGFAAILHDLADDLALATLLRQHHIRLIQSTAPVRVQTSLSSGKKYIQQMHRWFLFATLLLREKTVLIKLIIFLLQGLHPLLMWAMLLTVGWEWVTAAHGITGINLGIIAACLLIRHAALRHVQQAIAPDIRSNPIFSLLSELMQPLHLLHALCNRTIYWRTRRYRVLSNKKFNSL</sequence>
<comment type="pathway">
    <text evidence="2">Lipid metabolism; sphingolipid metabolism.</text>
</comment>
<feature type="transmembrane region" description="Helical" evidence="9">
    <location>
        <begin position="214"/>
        <end position="232"/>
    </location>
</feature>
<keyword evidence="6 9" id="KW-0812">Transmembrane</keyword>
<comment type="pathway">
    <text evidence="3">Sphingolipid metabolism.</text>
</comment>
<dbReference type="InterPro" id="IPR001509">
    <property type="entry name" value="Epimerase_deHydtase"/>
</dbReference>